<dbReference type="PATRIC" id="fig|1618985.3.peg.115"/>
<dbReference type="SUPFAM" id="SSF52374">
    <property type="entry name" value="Nucleotidylyl transferase"/>
    <property type="match status" value="1"/>
</dbReference>
<evidence type="ECO:0000256" key="6">
    <source>
        <dbReference type="ARBA" id="ARBA00022917"/>
    </source>
</evidence>
<gene>
    <name evidence="11" type="ORF">UU35_C0001G0114</name>
</gene>
<dbReference type="GO" id="GO:0005524">
    <property type="term" value="F:ATP binding"/>
    <property type="evidence" value="ECO:0007669"/>
    <property type="project" value="UniProtKB-KW"/>
</dbReference>
<accession>A0A0G0UG12</accession>
<evidence type="ECO:0000256" key="9">
    <source>
        <dbReference type="NCBIfam" id="TIGR00233"/>
    </source>
</evidence>
<dbReference type="FunFam" id="1.10.240.10:FF:000005">
    <property type="entry name" value="Tryptophan--tRNA ligase"/>
    <property type="match status" value="1"/>
</dbReference>
<dbReference type="PROSITE" id="PS00178">
    <property type="entry name" value="AA_TRNA_LIGASE_I"/>
    <property type="match status" value="1"/>
</dbReference>
<comment type="caution">
    <text evidence="11">The sequence shown here is derived from an EMBL/GenBank/DDBJ whole genome shotgun (WGS) entry which is preliminary data.</text>
</comment>
<comment type="catalytic activity">
    <reaction evidence="8">
        <text>tRNA(Trp) + L-tryptophan + ATP = L-tryptophyl-tRNA(Trp) + AMP + diphosphate + H(+)</text>
        <dbReference type="Rhea" id="RHEA:24080"/>
        <dbReference type="Rhea" id="RHEA-COMP:9671"/>
        <dbReference type="Rhea" id="RHEA-COMP:9705"/>
        <dbReference type="ChEBI" id="CHEBI:15378"/>
        <dbReference type="ChEBI" id="CHEBI:30616"/>
        <dbReference type="ChEBI" id="CHEBI:33019"/>
        <dbReference type="ChEBI" id="CHEBI:57912"/>
        <dbReference type="ChEBI" id="CHEBI:78442"/>
        <dbReference type="ChEBI" id="CHEBI:78535"/>
        <dbReference type="ChEBI" id="CHEBI:456215"/>
        <dbReference type="EC" id="6.1.1.2"/>
    </reaction>
</comment>
<evidence type="ECO:0000256" key="3">
    <source>
        <dbReference type="ARBA" id="ARBA00022598"/>
    </source>
</evidence>
<evidence type="ECO:0000256" key="7">
    <source>
        <dbReference type="ARBA" id="ARBA00023146"/>
    </source>
</evidence>
<proteinExistence type="inferred from homology"/>
<evidence type="ECO:0000313" key="12">
    <source>
        <dbReference type="Proteomes" id="UP000034616"/>
    </source>
</evidence>
<evidence type="ECO:0000256" key="8">
    <source>
        <dbReference type="ARBA" id="ARBA00049929"/>
    </source>
</evidence>
<dbReference type="Gene3D" id="1.10.240.10">
    <property type="entry name" value="Tyrosyl-Transfer RNA Synthetase"/>
    <property type="match status" value="1"/>
</dbReference>
<keyword evidence="3 10" id="KW-0436">Ligase</keyword>
<dbReference type="InterPro" id="IPR002305">
    <property type="entry name" value="aa-tRNA-synth_Ic"/>
</dbReference>
<dbReference type="InterPro" id="IPR014729">
    <property type="entry name" value="Rossmann-like_a/b/a_fold"/>
</dbReference>
<dbReference type="GO" id="GO:0005829">
    <property type="term" value="C:cytosol"/>
    <property type="evidence" value="ECO:0007669"/>
    <property type="project" value="TreeGrafter"/>
</dbReference>
<dbReference type="FunFam" id="3.40.50.620:FF:000094">
    <property type="entry name" value="Tryptophan--tRNA ligase"/>
    <property type="match status" value="1"/>
</dbReference>
<dbReference type="InterPro" id="IPR002306">
    <property type="entry name" value="Trp-tRNA-ligase"/>
</dbReference>
<keyword evidence="4 10" id="KW-0547">Nucleotide-binding</keyword>
<evidence type="ECO:0000313" key="11">
    <source>
        <dbReference type="EMBL" id="KKR87833.1"/>
    </source>
</evidence>
<comment type="similarity">
    <text evidence="1 10">Belongs to the class-I aminoacyl-tRNA synthetase family.</text>
</comment>
<dbReference type="Pfam" id="PF00579">
    <property type="entry name" value="tRNA-synt_1b"/>
    <property type="match status" value="1"/>
</dbReference>
<keyword evidence="6 10" id="KW-0648">Protein biosynthesis</keyword>
<dbReference type="PANTHER" id="PTHR43766">
    <property type="entry name" value="TRYPTOPHAN--TRNA LIGASE, MITOCHONDRIAL"/>
    <property type="match status" value="1"/>
</dbReference>
<dbReference type="NCBIfam" id="TIGR00233">
    <property type="entry name" value="trpS"/>
    <property type="match status" value="1"/>
</dbReference>
<dbReference type="GO" id="GO:0006436">
    <property type="term" value="P:tryptophanyl-tRNA aminoacylation"/>
    <property type="evidence" value="ECO:0007669"/>
    <property type="project" value="UniProtKB-UniRule"/>
</dbReference>
<dbReference type="PANTHER" id="PTHR43766:SF1">
    <property type="entry name" value="TRYPTOPHAN--TRNA LIGASE, MITOCHONDRIAL"/>
    <property type="match status" value="1"/>
</dbReference>
<dbReference type="AlphaFoldDB" id="A0A0G0UG12"/>
<evidence type="ECO:0000256" key="4">
    <source>
        <dbReference type="ARBA" id="ARBA00022741"/>
    </source>
</evidence>
<dbReference type="CDD" id="cd00806">
    <property type="entry name" value="TrpRS_core"/>
    <property type="match status" value="1"/>
</dbReference>
<dbReference type="GO" id="GO:0004830">
    <property type="term" value="F:tryptophan-tRNA ligase activity"/>
    <property type="evidence" value="ECO:0007669"/>
    <property type="project" value="UniProtKB-UniRule"/>
</dbReference>
<name>A0A0G0UG12_9BACT</name>
<protein>
    <recommendedName>
        <fullName evidence="2 9">Tryptophan--tRNA ligase</fullName>
        <ecNumber evidence="2 9">6.1.1.2</ecNumber>
    </recommendedName>
</protein>
<evidence type="ECO:0000256" key="2">
    <source>
        <dbReference type="ARBA" id="ARBA00013161"/>
    </source>
</evidence>
<dbReference type="PRINTS" id="PR01039">
    <property type="entry name" value="TRNASYNTHTRP"/>
</dbReference>
<dbReference type="EMBL" id="LCAH01000001">
    <property type="protein sequence ID" value="KKR87833.1"/>
    <property type="molecule type" value="Genomic_DNA"/>
</dbReference>
<dbReference type="InterPro" id="IPR050203">
    <property type="entry name" value="Trp-tRNA_synthetase"/>
</dbReference>
<keyword evidence="7 10" id="KW-0030">Aminoacyl-tRNA synthetase</keyword>
<sequence>MNTKKRVLTGDRPTGKLHLGHYVGSLQNRLRLQSEHEQIFCMIADLQALTDHADHPEKVRKNVLEITMDNLAVGLDPDKTVFFIQSHIPEIAELTVLFMNLVTLARLKRNPTVKDEMKQKGYGEDVPAGFLAYPISQAADILTFHANSIPVGEDQLPVLEQTNEIVTKFNSLYGNLFSKIEPVLSTVPRLVGVDGGAKAGKSLGNAIYLSDSKEEIMRKVMMMYTDPDHIRMEMPGKIEGNVVFTYLDVFDPDKETMQILKTKYSQGGLGDVEIKYRLVDILENFIAPIREKRIEYECHPEMVLRILEEGTNRAREIAKETMCEVKKAIGLDYF</sequence>
<evidence type="ECO:0000256" key="5">
    <source>
        <dbReference type="ARBA" id="ARBA00022840"/>
    </source>
</evidence>
<evidence type="ECO:0000256" key="10">
    <source>
        <dbReference type="RuleBase" id="RU363036"/>
    </source>
</evidence>
<reference evidence="11 12" key="1">
    <citation type="journal article" date="2015" name="Nature">
        <title>rRNA introns, odd ribosomes, and small enigmatic genomes across a large radiation of phyla.</title>
        <authorList>
            <person name="Brown C.T."/>
            <person name="Hug L.A."/>
            <person name="Thomas B.C."/>
            <person name="Sharon I."/>
            <person name="Castelle C.J."/>
            <person name="Singh A."/>
            <person name="Wilkins M.J."/>
            <person name="Williams K.H."/>
            <person name="Banfield J.F."/>
        </authorList>
    </citation>
    <scope>NUCLEOTIDE SEQUENCE [LARGE SCALE GENOMIC DNA]</scope>
</reference>
<dbReference type="EC" id="6.1.1.2" evidence="2 9"/>
<dbReference type="Gene3D" id="3.40.50.620">
    <property type="entry name" value="HUPs"/>
    <property type="match status" value="1"/>
</dbReference>
<evidence type="ECO:0000256" key="1">
    <source>
        <dbReference type="ARBA" id="ARBA00005594"/>
    </source>
</evidence>
<keyword evidence="5 10" id="KW-0067">ATP-binding</keyword>
<organism evidence="11 12">
    <name type="scientific">Candidatus Uhrbacteria bacterium GW2011_GWC2_41_11</name>
    <dbReference type="NCBI Taxonomy" id="1618985"/>
    <lineage>
        <taxon>Bacteria</taxon>
        <taxon>Candidatus Uhriibacteriota</taxon>
    </lineage>
</organism>
<dbReference type="InterPro" id="IPR001412">
    <property type="entry name" value="aa-tRNA-synth_I_CS"/>
</dbReference>
<dbReference type="Proteomes" id="UP000034616">
    <property type="component" value="Unassembled WGS sequence"/>
</dbReference>